<evidence type="ECO:0000256" key="1">
    <source>
        <dbReference type="ARBA" id="ARBA00004141"/>
    </source>
</evidence>
<protein>
    <recommendedName>
        <fullName evidence="11">Spore germination protein</fullName>
    </recommendedName>
</protein>
<dbReference type="EMBL" id="JXLU01000126">
    <property type="protein sequence ID" value="KIO71501.1"/>
    <property type="molecule type" value="Genomic_DNA"/>
</dbReference>
<evidence type="ECO:0000256" key="2">
    <source>
        <dbReference type="ARBA" id="ARBA00007998"/>
    </source>
</evidence>
<comment type="caution">
    <text evidence="9">The sequence shown here is derived from an EMBL/GenBank/DDBJ whole genome shotgun (WGS) entry which is preliminary data.</text>
</comment>
<comment type="similarity">
    <text evidence="2">Belongs to the amino acid-polyamine-organocation (APC) superfamily. Spore germination protein (SGP) (TC 2.A.3.9) family.</text>
</comment>
<dbReference type="GO" id="GO:0016020">
    <property type="term" value="C:membrane"/>
    <property type="evidence" value="ECO:0007669"/>
    <property type="project" value="UniProtKB-SubCell"/>
</dbReference>
<proteinExistence type="inferred from homology"/>
<evidence type="ECO:0000256" key="4">
    <source>
        <dbReference type="ARBA" id="ARBA00022544"/>
    </source>
</evidence>
<comment type="subcellular location">
    <subcellularLocation>
        <location evidence="1">Membrane</location>
        <topology evidence="1">Multi-pass membrane protein</topology>
    </subcellularLocation>
</comment>
<dbReference type="RefSeq" id="WP_041903428.1">
    <property type="nucleotide sequence ID" value="NZ_JXLT01000038.1"/>
</dbReference>
<organism evidence="9 10">
    <name type="scientific">Caldibacillus thermoamylovorans</name>
    <dbReference type="NCBI Taxonomy" id="35841"/>
    <lineage>
        <taxon>Bacteria</taxon>
        <taxon>Bacillati</taxon>
        <taxon>Bacillota</taxon>
        <taxon>Bacilli</taxon>
        <taxon>Bacillales</taxon>
        <taxon>Bacillaceae</taxon>
        <taxon>Caldibacillus</taxon>
    </lineage>
</organism>
<evidence type="ECO:0000256" key="6">
    <source>
        <dbReference type="ARBA" id="ARBA00022989"/>
    </source>
</evidence>
<evidence type="ECO:0000313" key="9">
    <source>
        <dbReference type="EMBL" id="KIO71501.1"/>
    </source>
</evidence>
<keyword evidence="6 8" id="KW-1133">Transmembrane helix</keyword>
<keyword evidence="7 8" id="KW-0472">Membrane</keyword>
<feature type="transmembrane region" description="Helical" evidence="8">
    <location>
        <begin position="113"/>
        <end position="129"/>
    </location>
</feature>
<dbReference type="InterPro" id="IPR004761">
    <property type="entry name" value="Spore_GerAB"/>
</dbReference>
<keyword evidence="3" id="KW-0813">Transport</keyword>
<dbReference type="Pfam" id="PF03845">
    <property type="entry name" value="Spore_permease"/>
    <property type="match status" value="1"/>
</dbReference>
<dbReference type="Proteomes" id="UP000032076">
    <property type="component" value="Unassembled WGS sequence"/>
</dbReference>
<evidence type="ECO:0000256" key="3">
    <source>
        <dbReference type="ARBA" id="ARBA00022448"/>
    </source>
</evidence>
<dbReference type="PANTHER" id="PTHR34975:SF2">
    <property type="entry name" value="SPORE GERMINATION PROTEIN A2"/>
    <property type="match status" value="1"/>
</dbReference>
<sequence length="364" mass="42316">MKRYVYYLIIVNMLGYSISEGHKILLNLKEQGSLLAMVLSVFLGFIILFGFIRFFQTVPGKDLPDLLLAYFPKWLSFIVLGIISVVWFIAGLVSLISFVFILKRFLTPETPTVFMIIIFLTFITFGILLRTKSILYTLEIVLLITFPFLILLLLKAITSNEFELDYVKEAVMHINHFPSFSAIANSLYVYLGITNLIIFNNQFQQHDFTFTWKDYLIALLLCLGTLLVSFFIPIGLLGYENIDTIPHPMMIATDTLIMPLGIIERVLYVMLTVSIFTTFLSILVHWHVVVQITKKLISTKKITSKQKNWIIVLIIGAFWVISIYLINVFNEYWLLAVSRFFNNLLPFFFFPMILLFQYLKRRAR</sequence>
<reference evidence="9 10" key="1">
    <citation type="submission" date="2015-01" db="EMBL/GenBank/DDBJ databases">
        <title>Draft Genome Sequences of Four Bacillus thermoamylovorans Strains, Isolated From Food Products.</title>
        <authorList>
            <person name="Krawcyk A.O."/>
            <person name="Berendsen E.M."/>
            <person name="Eijlander R.T."/>
            <person name="de Jong A."/>
            <person name="Wells-Bennik M."/>
            <person name="Kuipers O.P."/>
        </authorList>
    </citation>
    <scope>NUCLEOTIDE SEQUENCE [LARGE SCALE GENOMIC DNA]</scope>
    <source>
        <strain evidence="9 10">B4167</strain>
    </source>
</reference>
<feature type="transmembrane region" description="Helical" evidence="8">
    <location>
        <begin position="6"/>
        <end position="26"/>
    </location>
</feature>
<accession>A0ABD4A3P3</accession>
<evidence type="ECO:0000256" key="7">
    <source>
        <dbReference type="ARBA" id="ARBA00023136"/>
    </source>
</evidence>
<evidence type="ECO:0000256" key="5">
    <source>
        <dbReference type="ARBA" id="ARBA00022692"/>
    </source>
</evidence>
<feature type="transmembrane region" description="Helical" evidence="8">
    <location>
        <begin position="135"/>
        <end position="154"/>
    </location>
</feature>
<feature type="transmembrane region" description="Helical" evidence="8">
    <location>
        <begin position="340"/>
        <end position="359"/>
    </location>
</feature>
<dbReference type="PANTHER" id="PTHR34975">
    <property type="entry name" value="SPORE GERMINATION PROTEIN A2"/>
    <property type="match status" value="1"/>
</dbReference>
<evidence type="ECO:0000256" key="8">
    <source>
        <dbReference type="SAM" id="Phobius"/>
    </source>
</evidence>
<feature type="transmembrane region" description="Helical" evidence="8">
    <location>
        <begin position="215"/>
        <end position="239"/>
    </location>
</feature>
<feature type="transmembrane region" description="Helical" evidence="8">
    <location>
        <begin position="309"/>
        <end position="328"/>
    </location>
</feature>
<evidence type="ECO:0008006" key="11">
    <source>
        <dbReference type="Google" id="ProtNLM"/>
    </source>
</evidence>
<evidence type="ECO:0000313" key="10">
    <source>
        <dbReference type="Proteomes" id="UP000032076"/>
    </source>
</evidence>
<keyword evidence="4" id="KW-0309">Germination</keyword>
<dbReference type="AlphaFoldDB" id="A0ABD4A3P3"/>
<feature type="transmembrane region" description="Helical" evidence="8">
    <location>
        <begin position="266"/>
        <end position="288"/>
    </location>
</feature>
<feature type="transmembrane region" description="Helical" evidence="8">
    <location>
        <begin position="74"/>
        <end position="101"/>
    </location>
</feature>
<gene>
    <name evidence="9" type="ORF">B4167_3630</name>
</gene>
<keyword evidence="5 8" id="KW-0812">Transmembrane</keyword>
<feature type="transmembrane region" description="Helical" evidence="8">
    <location>
        <begin position="33"/>
        <end position="54"/>
    </location>
</feature>
<name>A0ABD4A3P3_9BACI</name>